<reference evidence="2" key="2">
    <citation type="submission" date="2016-01" db="EMBL/GenBank/DDBJ databases">
        <authorList>
            <person name="Oliw E.H."/>
        </authorList>
    </citation>
    <scope>NUCLEOTIDE SEQUENCE</scope>
</reference>
<organism evidence="2 3">
    <name type="scientific">Pectobacterium phage vB_PcaM_CBB</name>
    <dbReference type="NCBI Taxonomy" id="2772511"/>
    <lineage>
        <taxon>Viruses</taxon>
        <taxon>Duplodnaviria</taxon>
        <taxon>Heunggongvirae</taxon>
        <taxon>Uroviricota</taxon>
        <taxon>Caudoviricetes</taxon>
        <taxon>Mimasvirus</taxon>
        <taxon>Mimasvirus CBB</taxon>
    </lineage>
</organism>
<dbReference type="EMBL" id="KU574722">
    <property type="protein sequence ID" value="AMM43584.1"/>
    <property type="molecule type" value="Genomic_DNA"/>
</dbReference>
<reference evidence="3" key="1">
    <citation type="submission" date="2016-01" db="EMBL/GenBank/DDBJ databases">
        <title>Isolation and Characterization of Enterobacteria phage CBB.</title>
        <authorList>
            <person name="Buttimer C.T.H."/>
            <person name="Hendrix H."/>
            <person name="Alexandre H."/>
            <person name="O'Mahony J."/>
            <person name="Lavigne R."/>
            <person name="Coffey A."/>
        </authorList>
    </citation>
    <scope>NUCLEOTIDE SEQUENCE [LARGE SCALE GENOMIC DNA]</scope>
</reference>
<accession>A0A1L2CVT7</accession>
<evidence type="ECO:0000313" key="1">
    <source>
        <dbReference type="EMBL" id="AMM43584.1"/>
    </source>
</evidence>
<keyword evidence="3" id="KW-1185">Reference proteome</keyword>
<gene>
    <name evidence="2" type="ORF">CBB_19</name>
    <name evidence="1" type="ORF">CBB_572</name>
</gene>
<reference evidence="2" key="3">
    <citation type="journal article" date="2017" name="Front. Microbiol.">
        <title>Things Are Getting Hairy: Enterobacteria Bacteriophage vB_PcaM_CBB.</title>
        <authorList>
            <person name="Buttimer C."/>
            <person name="Hendrix H."/>
            <person name="Oliveira H."/>
            <person name="Casey A."/>
            <person name="Neve H."/>
            <person name="McAuliffe O."/>
            <person name="Ross R.P."/>
            <person name="Hill C."/>
            <person name="Noben J.P."/>
            <person name="O'Mahony J."/>
            <person name="Lavigne R."/>
            <person name="Coffey A."/>
        </authorList>
    </citation>
    <scope>NUCLEOTIDE SEQUENCE</scope>
</reference>
<evidence type="ECO:0000313" key="3">
    <source>
        <dbReference type="Proteomes" id="UP000223891"/>
    </source>
</evidence>
<dbReference type="Proteomes" id="UP000223891">
    <property type="component" value="Segment"/>
</dbReference>
<protein>
    <submittedName>
        <fullName evidence="2">Uncharacterized protein</fullName>
    </submittedName>
</protein>
<sequence length="84" mass="9987">MNIFYQTNRLCVAFDCDSDKIQCVIYRKGTAVYDNWKVLQSYTMRRKGFKRLDNRTQKAALRQMIKAMRNRQTMALNIALNSKE</sequence>
<dbReference type="EMBL" id="KU574722">
    <property type="protein sequence ID" value="AMM44135.1"/>
    <property type="molecule type" value="Genomic_DNA"/>
</dbReference>
<name>A0A1L2CVT7_9CAUD</name>
<evidence type="ECO:0000313" key="2">
    <source>
        <dbReference type="EMBL" id="AMM44135.1"/>
    </source>
</evidence>
<proteinExistence type="predicted"/>